<reference evidence="1 2" key="1">
    <citation type="submission" date="2019-02" db="EMBL/GenBank/DDBJ databases">
        <title>Deep-cultivation of Planctomycetes and their phenomic and genomic characterization uncovers novel biology.</title>
        <authorList>
            <person name="Wiegand S."/>
            <person name="Jogler M."/>
            <person name="Boedeker C."/>
            <person name="Pinto D."/>
            <person name="Vollmers J."/>
            <person name="Rivas-Marin E."/>
            <person name="Kohn T."/>
            <person name="Peeters S.H."/>
            <person name="Heuer A."/>
            <person name="Rast P."/>
            <person name="Oberbeckmann S."/>
            <person name="Bunk B."/>
            <person name="Jeske O."/>
            <person name="Meyerdierks A."/>
            <person name="Storesund J.E."/>
            <person name="Kallscheuer N."/>
            <person name="Luecker S."/>
            <person name="Lage O.M."/>
            <person name="Pohl T."/>
            <person name="Merkel B.J."/>
            <person name="Hornburger P."/>
            <person name="Mueller R.-W."/>
            <person name="Bruemmer F."/>
            <person name="Labrenz M."/>
            <person name="Spormann A.M."/>
            <person name="Op Den Camp H."/>
            <person name="Overmann J."/>
            <person name="Amann R."/>
            <person name="Jetten M.S.M."/>
            <person name="Mascher T."/>
            <person name="Medema M.H."/>
            <person name="Devos D.P."/>
            <person name="Kaster A.-K."/>
            <person name="Ovreas L."/>
            <person name="Rohde M."/>
            <person name="Galperin M.Y."/>
            <person name="Jogler C."/>
        </authorList>
    </citation>
    <scope>NUCLEOTIDE SEQUENCE [LARGE SCALE GENOMIC DNA]</scope>
    <source>
        <strain evidence="1 2">Pla52o</strain>
    </source>
</reference>
<organism evidence="1 2">
    <name type="scientific">Novipirellula galeiformis</name>
    <dbReference type="NCBI Taxonomy" id="2528004"/>
    <lineage>
        <taxon>Bacteria</taxon>
        <taxon>Pseudomonadati</taxon>
        <taxon>Planctomycetota</taxon>
        <taxon>Planctomycetia</taxon>
        <taxon>Pirellulales</taxon>
        <taxon>Pirellulaceae</taxon>
        <taxon>Novipirellula</taxon>
    </lineage>
</organism>
<keyword evidence="2" id="KW-1185">Reference proteome</keyword>
<sequence>MVFLIDKISSALMRRYWDVIGSTTGPHPVQSLKLSFFQIISSVHGRFPSPTVSR</sequence>
<evidence type="ECO:0000313" key="2">
    <source>
        <dbReference type="Proteomes" id="UP000316304"/>
    </source>
</evidence>
<accession>A0A5C6CGH5</accession>
<dbReference type="Proteomes" id="UP000316304">
    <property type="component" value="Unassembled WGS sequence"/>
</dbReference>
<proteinExistence type="predicted"/>
<dbReference type="AlphaFoldDB" id="A0A5C6CGH5"/>
<evidence type="ECO:0000313" key="1">
    <source>
        <dbReference type="EMBL" id="TWU23418.1"/>
    </source>
</evidence>
<name>A0A5C6CGH5_9BACT</name>
<gene>
    <name evidence="1" type="ORF">Pla52o_29540</name>
</gene>
<protein>
    <submittedName>
        <fullName evidence="1">Uncharacterized protein</fullName>
    </submittedName>
</protein>
<dbReference type="EMBL" id="SJPT01000004">
    <property type="protein sequence ID" value="TWU23418.1"/>
    <property type="molecule type" value="Genomic_DNA"/>
</dbReference>
<comment type="caution">
    <text evidence="1">The sequence shown here is derived from an EMBL/GenBank/DDBJ whole genome shotgun (WGS) entry which is preliminary data.</text>
</comment>